<evidence type="ECO:0000313" key="3">
    <source>
        <dbReference type="EMBL" id="KWW99939.1"/>
    </source>
</evidence>
<dbReference type="SUPFAM" id="SSF47203">
    <property type="entry name" value="Acyl-CoA dehydrogenase C-terminal domain-like"/>
    <property type="match status" value="1"/>
</dbReference>
<keyword evidence="1" id="KW-0285">Flavoprotein</keyword>
<dbReference type="PATRIC" id="fig|1469144.10.peg.1726"/>
<accession>A0A132MQD7</accession>
<gene>
    <name evidence="3" type="ORF">LI90_1579</name>
</gene>
<dbReference type="Proteomes" id="UP000070188">
    <property type="component" value="Unassembled WGS sequence"/>
</dbReference>
<dbReference type="Pfam" id="PF00441">
    <property type="entry name" value="Acyl-CoA_dh_1"/>
    <property type="match status" value="1"/>
</dbReference>
<evidence type="ECO:0000256" key="1">
    <source>
        <dbReference type="ARBA" id="ARBA00022630"/>
    </source>
</evidence>
<proteinExistence type="predicted"/>
<keyword evidence="3" id="KW-0560">Oxidoreductase</keyword>
<sequence>MDVAAVRLLTWRAADLKARGERYALAASKAKLFATEASVRVANNCIQVHGGYEYRVPGGEVFARRPGRHPARGDRQIQKLLIGRELTGISAF</sequence>
<reference evidence="4" key="1">
    <citation type="submission" date="2015-04" db="EMBL/GenBank/DDBJ databases">
        <title>Physiological reanalysis, assessment of diazotrophy, and genome sequences of multiple isolates of Streptomyces thermoautotrophicus.</title>
        <authorList>
            <person name="MacKellar D.C."/>
            <person name="Lieber L."/>
            <person name="Norman J."/>
            <person name="Bolger A."/>
            <person name="Tobin C."/>
            <person name="Murray J.W."/>
            <person name="Chang R."/>
            <person name="Ford T."/>
            <person name="Nguyen P.Q."/>
            <person name="Woodward J."/>
            <person name="Permingeat H."/>
            <person name="Joshi N.S."/>
            <person name="Silver P.A."/>
            <person name="Usadel B."/>
            <person name="Rutherford A.W."/>
            <person name="Friesen M."/>
            <person name="Prell J."/>
        </authorList>
    </citation>
    <scope>NUCLEOTIDE SEQUENCE [LARGE SCALE GENOMIC DNA]</scope>
    <source>
        <strain evidence="4">H1</strain>
    </source>
</reference>
<dbReference type="InterPro" id="IPR036250">
    <property type="entry name" value="AcylCo_DH-like_C"/>
</dbReference>
<evidence type="ECO:0000313" key="4">
    <source>
        <dbReference type="Proteomes" id="UP000070188"/>
    </source>
</evidence>
<dbReference type="EC" id="1.3.8.1" evidence="3"/>
<protein>
    <submittedName>
        <fullName evidence="3">Butyryl-CoA dehydrogenase</fullName>
        <ecNumber evidence="3">1.3.8.1</ecNumber>
    </submittedName>
</protein>
<feature type="domain" description="Acyl-CoA dehydrogenase/oxidase C-terminal" evidence="2">
    <location>
        <begin position="2"/>
        <end position="85"/>
    </location>
</feature>
<dbReference type="InterPro" id="IPR009075">
    <property type="entry name" value="AcylCo_DH/oxidase_C"/>
</dbReference>
<keyword evidence="4" id="KW-1185">Reference proteome</keyword>
<dbReference type="EMBL" id="LAXD01000001">
    <property type="protein sequence ID" value="KWW99939.1"/>
    <property type="molecule type" value="Genomic_DNA"/>
</dbReference>
<organism evidence="3 4">
    <name type="scientific">Carbonactinospora thermoautotrophica</name>
    <dbReference type="NCBI Taxonomy" id="1469144"/>
    <lineage>
        <taxon>Bacteria</taxon>
        <taxon>Bacillati</taxon>
        <taxon>Actinomycetota</taxon>
        <taxon>Actinomycetes</taxon>
        <taxon>Kitasatosporales</taxon>
        <taxon>Carbonactinosporaceae</taxon>
        <taxon>Carbonactinospora</taxon>
    </lineage>
</organism>
<dbReference type="AlphaFoldDB" id="A0A132MQD7"/>
<comment type="caution">
    <text evidence="3">The sequence shown here is derived from an EMBL/GenBank/DDBJ whole genome shotgun (WGS) entry which is preliminary data.</text>
</comment>
<evidence type="ECO:0000259" key="2">
    <source>
        <dbReference type="Pfam" id="PF00441"/>
    </source>
</evidence>
<dbReference type="GO" id="GO:0016937">
    <property type="term" value="F:short-chain fatty acyl-CoA dehydrogenase activity"/>
    <property type="evidence" value="ECO:0007669"/>
    <property type="project" value="UniProtKB-EC"/>
</dbReference>
<dbReference type="Gene3D" id="1.20.140.10">
    <property type="entry name" value="Butyryl-CoA Dehydrogenase, subunit A, domain 3"/>
    <property type="match status" value="1"/>
</dbReference>
<name>A0A132MQD7_9ACTN</name>
<dbReference type="STRING" id="1469144.LI90_1579"/>